<proteinExistence type="predicted"/>
<evidence type="ECO:0000256" key="3">
    <source>
        <dbReference type="SAM" id="Phobius"/>
    </source>
</evidence>
<accession>A0A1Y1V2Z0</accession>
<keyword evidence="5" id="KW-1185">Reference proteome</keyword>
<keyword evidence="1" id="KW-0175">Coiled coil</keyword>
<feature type="transmembrane region" description="Helical" evidence="3">
    <location>
        <begin position="414"/>
        <end position="433"/>
    </location>
</feature>
<comment type="caution">
    <text evidence="4">The sequence shown here is derived from an EMBL/GenBank/DDBJ whole genome shotgun (WGS) entry which is preliminary data.</text>
</comment>
<feature type="region of interest" description="Disordered" evidence="2">
    <location>
        <begin position="204"/>
        <end position="241"/>
    </location>
</feature>
<sequence>MEVFDLLNVSDLYESQKKLQNDLQNLMNLLDFCSNKNEENEDGEKVQKDISSVLSSAEESYLESIIENKVDAIINAAKSNAKLKYALYKLVDAFKVFDSQFLYSTPSSSVIDHNDQVSIQTQTLSNSQSLTESEVQTEINDSISEVIILETINNDQKEPVRIVSIGENLEEEKDADDITDEKSFVGNLQQIKKISETFKKLIRNQQKREKKDSEEAEKEEESDKTNQNSEHSTIIINKKKNLSLRHSQSNLSEAIKVNPNTRLKDAEVEVDLSNKGENTKNTVINKNIEVNNNKYIDNDNNNVINTTNGEHSSGPKPINVKNKKNYKRKQKNHTKETFTNPMLFSSPGSSFTPSPSQGIYLGKSNTQQTLLSTKIQSIFSKSVTSTVTTRNAECQTESYKVVIRGEDYSIPPGYLGHYAVVPLWTIWVIGYYYKKKTKPKSMWKLLALKTPGLLAKSRAQKNKTIQRVERISS</sequence>
<feature type="region of interest" description="Disordered" evidence="2">
    <location>
        <begin position="305"/>
        <end position="350"/>
    </location>
</feature>
<reference evidence="4 5" key="2">
    <citation type="submission" date="2016-08" db="EMBL/GenBank/DDBJ databases">
        <title>Pervasive Adenine N6-methylation of Active Genes in Fungi.</title>
        <authorList>
            <consortium name="DOE Joint Genome Institute"/>
            <person name="Mondo S.J."/>
            <person name="Dannebaum R.O."/>
            <person name="Kuo R.C."/>
            <person name="Labutti K."/>
            <person name="Haridas S."/>
            <person name="Kuo A."/>
            <person name="Salamov A."/>
            <person name="Ahrendt S.R."/>
            <person name="Lipzen A."/>
            <person name="Sullivan W."/>
            <person name="Andreopoulos W.B."/>
            <person name="Clum A."/>
            <person name="Lindquist E."/>
            <person name="Daum C."/>
            <person name="Ramamoorthy G.K."/>
            <person name="Gryganskyi A."/>
            <person name="Culley D."/>
            <person name="Magnuson J.K."/>
            <person name="James T.Y."/>
            <person name="O'Malley M.A."/>
            <person name="Stajich J.E."/>
            <person name="Spatafora J.W."/>
            <person name="Visel A."/>
            <person name="Grigoriev I.V."/>
        </authorList>
    </citation>
    <scope>NUCLEOTIDE SEQUENCE [LARGE SCALE GENOMIC DNA]</scope>
    <source>
        <strain evidence="5">finn</strain>
    </source>
</reference>
<evidence type="ECO:0000313" key="5">
    <source>
        <dbReference type="Proteomes" id="UP000193719"/>
    </source>
</evidence>
<feature type="compositionally biased region" description="Polar residues" evidence="2">
    <location>
        <begin position="225"/>
        <end position="235"/>
    </location>
</feature>
<name>A0A1Y1V2Z0_9FUNG</name>
<dbReference type="Proteomes" id="UP000193719">
    <property type="component" value="Unassembled WGS sequence"/>
</dbReference>
<reference evidence="4 5" key="1">
    <citation type="submission" date="2016-08" db="EMBL/GenBank/DDBJ databases">
        <title>Genomes of anaerobic fungi encode conserved fungal cellulosomes for biomass hydrolysis.</title>
        <authorList>
            <consortium name="DOE Joint Genome Institute"/>
            <person name="Haitjema C.H."/>
            <person name="Gilmore S.P."/>
            <person name="Henske J.K."/>
            <person name="Solomon K.V."/>
            <person name="De Groot R."/>
            <person name="Kuo A."/>
            <person name="Mondo S.J."/>
            <person name="Salamov A.A."/>
            <person name="Labutti K."/>
            <person name="Zhao Z."/>
            <person name="Chiniquy J."/>
            <person name="Barry K."/>
            <person name="Brewer H.M."/>
            <person name="Purvine S.O."/>
            <person name="Wright A.T."/>
            <person name="Boxma B."/>
            <person name="Van Alen T."/>
            <person name="Hackstein J.H."/>
            <person name="Baker S.E."/>
            <person name="Grigoriev I.V."/>
            <person name="O'Malley M.A."/>
        </authorList>
    </citation>
    <scope>NUCLEOTIDE SEQUENCE [LARGE SCALE GENOMIC DNA]</scope>
    <source>
        <strain evidence="5">finn</strain>
    </source>
</reference>
<dbReference type="STRING" id="1754191.A0A1Y1V2Z0"/>
<evidence type="ECO:0000256" key="1">
    <source>
        <dbReference type="SAM" id="Coils"/>
    </source>
</evidence>
<dbReference type="EMBL" id="MCFH01000040">
    <property type="protein sequence ID" value="ORX45416.1"/>
    <property type="molecule type" value="Genomic_DNA"/>
</dbReference>
<keyword evidence="3" id="KW-0472">Membrane</keyword>
<evidence type="ECO:0000313" key="4">
    <source>
        <dbReference type="EMBL" id="ORX45416.1"/>
    </source>
</evidence>
<dbReference type="OrthoDB" id="2157374at2759"/>
<dbReference type="AlphaFoldDB" id="A0A1Y1V2Z0"/>
<evidence type="ECO:0000256" key="2">
    <source>
        <dbReference type="SAM" id="MobiDB-lite"/>
    </source>
</evidence>
<feature type="compositionally biased region" description="Basic residues" evidence="2">
    <location>
        <begin position="321"/>
        <end position="332"/>
    </location>
</feature>
<organism evidence="4 5">
    <name type="scientific">Piromyces finnis</name>
    <dbReference type="NCBI Taxonomy" id="1754191"/>
    <lineage>
        <taxon>Eukaryota</taxon>
        <taxon>Fungi</taxon>
        <taxon>Fungi incertae sedis</taxon>
        <taxon>Chytridiomycota</taxon>
        <taxon>Chytridiomycota incertae sedis</taxon>
        <taxon>Neocallimastigomycetes</taxon>
        <taxon>Neocallimastigales</taxon>
        <taxon>Neocallimastigaceae</taxon>
        <taxon>Piromyces</taxon>
    </lineage>
</organism>
<keyword evidence="3" id="KW-1133">Transmembrane helix</keyword>
<gene>
    <name evidence="4" type="ORF">BCR36DRAFT_333243</name>
</gene>
<feature type="coiled-coil region" evidence="1">
    <location>
        <begin position="9"/>
        <end position="36"/>
    </location>
</feature>
<protein>
    <submittedName>
        <fullName evidence="4">Uncharacterized protein</fullName>
    </submittedName>
</protein>
<keyword evidence="3" id="KW-0812">Transmembrane</keyword>